<name>A0ABU9NU64_9FLAO</name>
<accession>A0ABU9NU64</accession>
<gene>
    <name evidence="1" type="ORF">WFZ86_19115</name>
</gene>
<dbReference type="EMBL" id="JBCGDP010000031">
    <property type="protein sequence ID" value="MEM0578620.1"/>
    <property type="molecule type" value="Genomic_DNA"/>
</dbReference>
<dbReference type="RefSeq" id="WP_342693428.1">
    <property type="nucleotide sequence ID" value="NZ_JBCGDP010000031.1"/>
</dbReference>
<dbReference type="Proteomes" id="UP001468798">
    <property type="component" value="Unassembled WGS sequence"/>
</dbReference>
<evidence type="ECO:0000313" key="2">
    <source>
        <dbReference type="Proteomes" id="UP001468798"/>
    </source>
</evidence>
<proteinExistence type="predicted"/>
<comment type="caution">
    <text evidence="1">The sequence shown here is derived from an EMBL/GenBank/DDBJ whole genome shotgun (WGS) entry which is preliminary data.</text>
</comment>
<protein>
    <submittedName>
        <fullName evidence="1">Uncharacterized protein</fullName>
    </submittedName>
</protein>
<organism evidence="1 2">
    <name type="scientific">Flavobacterium polysaccharolyticum</name>
    <dbReference type="NCBI Taxonomy" id="3133148"/>
    <lineage>
        <taxon>Bacteria</taxon>
        <taxon>Pseudomonadati</taxon>
        <taxon>Bacteroidota</taxon>
        <taxon>Flavobacteriia</taxon>
        <taxon>Flavobacteriales</taxon>
        <taxon>Flavobacteriaceae</taxon>
        <taxon>Flavobacterium</taxon>
    </lineage>
</organism>
<reference evidence="1 2" key="1">
    <citation type="submission" date="2024-03" db="EMBL/GenBank/DDBJ databases">
        <title>Two novel species of the genus Flavobacterium exhibiting potentially degradation of complex polysaccharides.</title>
        <authorList>
            <person name="Lian X."/>
        </authorList>
    </citation>
    <scope>NUCLEOTIDE SEQUENCE [LARGE SCALE GENOMIC DNA]</scope>
    <source>
        <strain evidence="1 2">N6</strain>
    </source>
</reference>
<evidence type="ECO:0000313" key="1">
    <source>
        <dbReference type="EMBL" id="MEM0578620.1"/>
    </source>
</evidence>
<sequence>MKASIIYTVAASVVLISTLETRLEKNNFGKVRSRQTIRINSISKSNENQKAIADFTKVQLAKTSFDSKKKGTLVIAKPELVLEETPTVFTLVPTTEKKWSFESAIIEENENEETLTLDDNGINTFLATEEAIEVPVLSNKEISFEAVVCQENAIIEETEESEIKALDFNWINTLTMYDEVIVLPSRTTVNNTLDFSVVGEDSALSELSLDFNWIETLQMFDEPIVTPPHLLTEESFAITDYLNNTIIESNQ</sequence>
<keyword evidence="2" id="KW-1185">Reference proteome</keyword>